<keyword evidence="6" id="KW-1185">Reference proteome</keyword>
<evidence type="ECO:0000259" key="4">
    <source>
        <dbReference type="Pfam" id="PF01557"/>
    </source>
</evidence>
<accession>A0ABN7Z7H5</accession>
<dbReference type="Proteomes" id="UP000727654">
    <property type="component" value="Unassembled WGS sequence"/>
</dbReference>
<keyword evidence="5" id="KW-0456">Lyase</keyword>
<evidence type="ECO:0000256" key="2">
    <source>
        <dbReference type="ARBA" id="ARBA00010211"/>
    </source>
</evidence>
<comment type="cofactor">
    <cofactor evidence="1">
        <name>Mg(2+)</name>
        <dbReference type="ChEBI" id="CHEBI:18420"/>
    </cofactor>
</comment>
<dbReference type="EMBL" id="CAJZAI010000014">
    <property type="protein sequence ID" value="CAG9181208.1"/>
    <property type="molecule type" value="Genomic_DNA"/>
</dbReference>
<name>A0ABN7Z7H5_9BURK</name>
<comment type="caution">
    <text evidence="5">The sequence shown here is derived from an EMBL/GenBank/DDBJ whole genome shotgun (WGS) entry which is preliminary data.</text>
</comment>
<evidence type="ECO:0000313" key="5">
    <source>
        <dbReference type="EMBL" id="CAG9181208.1"/>
    </source>
</evidence>
<dbReference type="RefSeq" id="WP_224081914.1">
    <property type="nucleotide sequence ID" value="NZ_CAJZAI010000014.1"/>
</dbReference>
<dbReference type="SUPFAM" id="SSF56529">
    <property type="entry name" value="FAH"/>
    <property type="match status" value="1"/>
</dbReference>
<comment type="similarity">
    <text evidence="2">Belongs to the FAH family.</text>
</comment>
<gene>
    <name evidence="5" type="ORF">LMG23992_04445</name>
</gene>
<dbReference type="InterPro" id="IPR051121">
    <property type="entry name" value="FAH"/>
</dbReference>
<dbReference type="Pfam" id="PF01557">
    <property type="entry name" value="FAA_hydrolase"/>
    <property type="match status" value="1"/>
</dbReference>
<dbReference type="GO" id="GO:0050385">
    <property type="term" value="F:ureidoglycolate lyase activity"/>
    <property type="evidence" value="ECO:0007669"/>
    <property type="project" value="UniProtKB-EC"/>
</dbReference>
<protein>
    <submittedName>
        <fullName evidence="5">Ureidoglycolate lyase</fullName>
        <ecNumber evidence="5">4.3.2.3</ecNumber>
    </submittedName>
</protein>
<sequence length="297" mass="31612">MKLLRHGPRGQEKPGVLDARGNVRDLSAVVGDIAGDVLRPQGLARLRALDLNALPLVAGVPQQELRLGPCVGRVGKFICIGLNYADHAAESGMEVPAEPVVFGKWTSAICGPDDDIEIPHDSVKTDWEVELGVVIGQGGRDIAEADALAHVAGYCVINDVSEREYQLERGGTWDKGKGCDTFGPIGPWLVTADEVPDPQALRLWLEVDGRRYQDGSTSTMVFGVAHLVSYLSRFMSLQPGDVIATGTPPGVGLGQKPPVYLRAGQTIRLGIAGLGGQTQHTVAAPVRIPQRLAAHSE</sequence>
<organism evidence="5 6">
    <name type="scientific">Cupriavidus laharis</name>
    <dbReference type="NCBI Taxonomy" id="151654"/>
    <lineage>
        <taxon>Bacteria</taxon>
        <taxon>Pseudomonadati</taxon>
        <taxon>Pseudomonadota</taxon>
        <taxon>Betaproteobacteria</taxon>
        <taxon>Burkholderiales</taxon>
        <taxon>Burkholderiaceae</taxon>
        <taxon>Cupriavidus</taxon>
    </lineage>
</organism>
<dbReference type="PANTHER" id="PTHR42796:SF4">
    <property type="entry name" value="FUMARYLACETOACETATE HYDROLASE DOMAIN-CONTAINING PROTEIN 2A"/>
    <property type="match status" value="1"/>
</dbReference>
<proteinExistence type="inferred from homology"/>
<feature type="domain" description="Fumarylacetoacetase-like C-terminal" evidence="4">
    <location>
        <begin position="76"/>
        <end position="278"/>
    </location>
</feature>
<keyword evidence="3" id="KW-0479">Metal-binding</keyword>
<reference evidence="5 6" key="1">
    <citation type="submission" date="2021-08" db="EMBL/GenBank/DDBJ databases">
        <authorList>
            <person name="Peeters C."/>
        </authorList>
    </citation>
    <scope>NUCLEOTIDE SEQUENCE [LARGE SCALE GENOMIC DNA]</scope>
    <source>
        <strain evidence="5 6">LMG 23992</strain>
    </source>
</reference>
<evidence type="ECO:0000256" key="1">
    <source>
        <dbReference type="ARBA" id="ARBA00001946"/>
    </source>
</evidence>
<evidence type="ECO:0000256" key="3">
    <source>
        <dbReference type="ARBA" id="ARBA00022723"/>
    </source>
</evidence>
<evidence type="ECO:0000313" key="6">
    <source>
        <dbReference type="Proteomes" id="UP000727654"/>
    </source>
</evidence>
<dbReference type="InterPro" id="IPR036663">
    <property type="entry name" value="Fumarylacetoacetase_C_sf"/>
</dbReference>
<dbReference type="PANTHER" id="PTHR42796">
    <property type="entry name" value="FUMARYLACETOACETATE HYDROLASE DOMAIN-CONTAINING PROTEIN 2A-RELATED"/>
    <property type="match status" value="1"/>
</dbReference>
<dbReference type="InterPro" id="IPR011234">
    <property type="entry name" value="Fumarylacetoacetase-like_C"/>
</dbReference>
<dbReference type="Gene3D" id="3.90.850.10">
    <property type="entry name" value="Fumarylacetoacetase-like, C-terminal domain"/>
    <property type="match status" value="1"/>
</dbReference>
<dbReference type="EC" id="4.3.2.3" evidence="5"/>